<dbReference type="GO" id="GO:0051537">
    <property type="term" value="F:2 iron, 2 sulfur cluster binding"/>
    <property type="evidence" value="ECO:0007669"/>
    <property type="project" value="UniProtKB-KW"/>
</dbReference>
<dbReference type="EMBL" id="CP034328">
    <property type="protein sequence ID" value="AZL60037.1"/>
    <property type="molecule type" value="Genomic_DNA"/>
</dbReference>
<keyword evidence="5" id="KW-0411">Iron-sulfur</keyword>
<dbReference type="InterPro" id="IPR050584">
    <property type="entry name" value="Cholesterol_7-desaturase"/>
</dbReference>
<dbReference type="GO" id="GO:0016491">
    <property type="term" value="F:oxidoreductase activity"/>
    <property type="evidence" value="ECO:0007669"/>
    <property type="project" value="UniProtKB-KW"/>
</dbReference>
<evidence type="ECO:0000256" key="5">
    <source>
        <dbReference type="ARBA" id="ARBA00023014"/>
    </source>
</evidence>
<dbReference type="Pfam" id="PF00355">
    <property type="entry name" value="Rieske"/>
    <property type="match status" value="1"/>
</dbReference>
<evidence type="ECO:0000256" key="4">
    <source>
        <dbReference type="ARBA" id="ARBA00023004"/>
    </source>
</evidence>
<dbReference type="AlphaFoldDB" id="A0A3S8U8Y8"/>
<keyword evidence="1" id="KW-0001">2Fe-2S</keyword>
<protein>
    <recommendedName>
        <fullName evidence="6">Rieske domain-containing protein</fullName>
    </recommendedName>
</protein>
<dbReference type="Gene3D" id="2.102.10.10">
    <property type="entry name" value="Rieske [2Fe-2S] iron-sulphur domain"/>
    <property type="match status" value="1"/>
</dbReference>
<feature type="domain" description="Rieske" evidence="6">
    <location>
        <begin position="113"/>
        <end position="221"/>
    </location>
</feature>
<keyword evidence="4" id="KW-0408">Iron</keyword>
<evidence type="ECO:0000313" key="7">
    <source>
        <dbReference type="EMBL" id="AZL60037.1"/>
    </source>
</evidence>
<dbReference type="OrthoDB" id="9800776at2"/>
<dbReference type="RefSeq" id="WP_125326232.1">
    <property type="nucleotide sequence ID" value="NZ_CP034328.1"/>
</dbReference>
<evidence type="ECO:0000256" key="3">
    <source>
        <dbReference type="ARBA" id="ARBA00023002"/>
    </source>
</evidence>
<dbReference type="InterPro" id="IPR036922">
    <property type="entry name" value="Rieske_2Fe-2S_sf"/>
</dbReference>
<gene>
    <name evidence="7" type="ORF">EI545_15080</name>
</gene>
<accession>A0A3S8U8Y8</accession>
<dbReference type="InterPro" id="IPR017941">
    <property type="entry name" value="Rieske_2Fe-2S"/>
</dbReference>
<evidence type="ECO:0000313" key="8">
    <source>
        <dbReference type="Proteomes" id="UP000282002"/>
    </source>
</evidence>
<dbReference type="Proteomes" id="UP000282002">
    <property type="component" value="Chromosome"/>
</dbReference>
<proteinExistence type="predicted"/>
<dbReference type="SUPFAM" id="SSF50022">
    <property type="entry name" value="ISP domain"/>
    <property type="match status" value="1"/>
</dbReference>
<dbReference type="PROSITE" id="PS51296">
    <property type="entry name" value="RIESKE"/>
    <property type="match status" value="1"/>
</dbReference>
<evidence type="ECO:0000256" key="1">
    <source>
        <dbReference type="ARBA" id="ARBA00022714"/>
    </source>
</evidence>
<name>A0A3S8U8Y8_9RHOB</name>
<organism evidence="7 8">
    <name type="scientific">Tabrizicola piscis</name>
    <dbReference type="NCBI Taxonomy" id="2494374"/>
    <lineage>
        <taxon>Bacteria</taxon>
        <taxon>Pseudomonadati</taxon>
        <taxon>Pseudomonadota</taxon>
        <taxon>Alphaproteobacteria</taxon>
        <taxon>Rhodobacterales</taxon>
        <taxon>Paracoccaceae</taxon>
        <taxon>Tabrizicola</taxon>
    </lineage>
</organism>
<evidence type="ECO:0000256" key="2">
    <source>
        <dbReference type="ARBA" id="ARBA00022723"/>
    </source>
</evidence>
<evidence type="ECO:0000259" key="6">
    <source>
        <dbReference type="PROSITE" id="PS51296"/>
    </source>
</evidence>
<sequence>MSFVKEALEPEDKFGRAVPTTSYIRRLRYDLKHYAWRKLANTIAIIPGLSGPKKAINSKPELRELSSEASFMADWYKRPYGTADKPESLQEVPWDYIEAFQDEIPFWGLREYWYPALMSDELKHNESKAIKLLGDNIVLFRNGDGSPNALENRCPHRGPLLSLGQTNVWEVGTITCRYHGMTFDGKGNCVAFLADGADSPACAKVKAKAYPAEEVGGVIFVYMGVKEPKPFLDSMPHAREVFAPGTRIRNTMTVPYSHLNQLDNTVDMTHVGCLHRTCYLFGDQKMGGGVAFEQLPGDGIYAHLRDVGDHGGEKAIDDIRWFMPNLVHHGEEFMEGKVNGLYFWFVPEDVGSFKGWLIGSINDKKAGVMGAKMIKTVLTRALQSDALPGMACFVGGDAPMQMSQGRVVRWDQEQLARTDRAVVKVRQMMKDAHKAEMKLRAEMGLDPLVHRAPKLRVAPA</sequence>
<dbReference type="SUPFAM" id="SSF55961">
    <property type="entry name" value="Bet v1-like"/>
    <property type="match status" value="1"/>
</dbReference>
<reference evidence="7 8" key="1">
    <citation type="submission" date="2018-12" db="EMBL/GenBank/DDBJ databases">
        <title>Complete genome sequencing of Tabrizicola sp. K13M18.</title>
        <authorList>
            <person name="Bae J.-W."/>
        </authorList>
    </citation>
    <scope>NUCLEOTIDE SEQUENCE [LARGE SCALE GENOMIC DNA]</scope>
    <source>
        <strain evidence="7 8">K13M18</strain>
    </source>
</reference>
<keyword evidence="8" id="KW-1185">Reference proteome</keyword>
<dbReference type="KEGG" id="taw:EI545_15080"/>
<keyword evidence="2" id="KW-0479">Metal-binding</keyword>
<dbReference type="PANTHER" id="PTHR21266:SF59">
    <property type="entry name" value="BLR4922 PROTEIN"/>
    <property type="match status" value="1"/>
</dbReference>
<keyword evidence="3" id="KW-0560">Oxidoreductase</keyword>
<dbReference type="GO" id="GO:0046872">
    <property type="term" value="F:metal ion binding"/>
    <property type="evidence" value="ECO:0007669"/>
    <property type="project" value="UniProtKB-KW"/>
</dbReference>
<dbReference type="PANTHER" id="PTHR21266">
    <property type="entry name" value="IRON-SULFUR DOMAIN CONTAINING PROTEIN"/>
    <property type="match status" value="1"/>
</dbReference>